<gene>
    <name evidence="5" type="ORF">A2797_02690</name>
</gene>
<dbReference type="GO" id="GO:0006487">
    <property type="term" value="P:protein N-linked glycosylation"/>
    <property type="evidence" value="ECO:0007669"/>
    <property type="project" value="TreeGrafter"/>
</dbReference>
<evidence type="ECO:0000313" key="5">
    <source>
        <dbReference type="EMBL" id="OGC55940.1"/>
    </source>
</evidence>
<keyword evidence="3" id="KW-0326">Glycosidase</keyword>
<feature type="domain" description="Mannosylglycerate hydrolase MGH1-like glycoside hydrolase" evidence="4">
    <location>
        <begin position="36"/>
        <end position="424"/>
    </location>
</feature>
<dbReference type="SUPFAM" id="SSF48208">
    <property type="entry name" value="Six-hairpin glycosidases"/>
    <property type="match status" value="1"/>
</dbReference>
<dbReference type="InterPro" id="IPR012341">
    <property type="entry name" value="6hp_glycosidase-like_sf"/>
</dbReference>
<dbReference type="GO" id="GO:0004573">
    <property type="term" value="F:Glc3Man9GlcNAc2 oligosaccharide glucosidase activity"/>
    <property type="evidence" value="ECO:0007669"/>
    <property type="project" value="InterPro"/>
</dbReference>
<comment type="caution">
    <text evidence="5">The sequence shown here is derived from an EMBL/GenBank/DDBJ whole genome shotgun (WGS) entry which is preliminary data.</text>
</comment>
<dbReference type="Proteomes" id="UP000179005">
    <property type="component" value="Unassembled WGS sequence"/>
</dbReference>
<dbReference type="Pfam" id="PF22422">
    <property type="entry name" value="MGH1-like_GH"/>
    <property type="match status" value="1"/>
</dbReference>
<reference evidence="5 6" key="1">
    <citation type="journal article" date="2016" name="Nat. Commun.">
        <title>Thousands of microbial genomes shed light on interconnected biogeochemical processes in an aquifer system.</title>
        <authorList>
            <person name="Anantharaman K."/>
            <person name="Brown C.T."/>
            <person name="Hug L.A."/>
            <person name="Sharon I."/>
            <person name="Castelle C.J."/>
            <person name="Probst A.J."/>
            <person name="Thomas B.C."/>
            <person name="Singh A."/>
            <person name="Wilkins M.J."/>
            <person name="Karaoz U."/>
            <person name="Brodie E.L."/>
            <person name="Williams K.H."/>
            <person name="Hubbard S.S."/>
            <person name="Banfield J.F."/>
        </authorList>
    </citation>
    <scope>NUCLEOTIDE SEQUENCE [LARGE SCALE GENOMIC DNA]</scope>
</reference>
<proteinExistence type="inferred from homology"/>
<evidence type="ECO:0000256" key="2">
    <source>
        <dbReference type="ARBA" id="ARBA00022801"/>
    </source>
</evidence>
<sequence length="430" mass="49489">MDPLYERARQLMLANRRTNELGGKVYTYTVPSPISYPFQWFWDSCFHAIILTRLGDLDQAKAEIESLLAWQDKDGFMAHIIFWDTTKMELHPWHWNWLETKPFFSFLPFMPKPRISAEIQSPVIAQAVEQIANVSQDKLWLKKVLPKLALYYDWLEKYRDADQDSLITIIASFESGLDQSPAYDPVLGLNPEKPPTAKEILKRNKQVSLWHSLIGYHPKLILALEKFLVEDVLVNSIYAQGLTSLARLMESCGQIEEAKRFKNRAKKVTAALLAKCWDEKAGFFWNLYSKKEKQAKVKTIIGLMPLIIEDLPKEVAKRLVEEHLLNTNEFFLPFPIPSVARDEKTFSPSGVEKDGSASPLWRGTTWINTNWFIIQGLRQHGYTELANELSQKTIQLVARHGFREYYDPITGEPGPKSAENFGWSALVVDL</sequence>
<dbReference type="AlphaFoldDB" id="A0A1F4VG36"/>
<dbReference type="PANTHER" id="PTHR10412:SF11">
    <property type="entry name" value="MANNOSYL-OLIGOSACCHARIDE GLUCOSIDASE"/>
    <property type="match status" value="1"/>
</dbReference>
<protein>
    <recommendedName>
        <fullName evidence="4">Mannosylglycerate hydrolase MGH1-like glycoside hydrolase domain-containing protein</fullName>
    </recommendedName>
</protein>
<name>A0A1F4VG36_UNCKA</name>
<evidence type="ECO:0000259" key="4">
    <source>
        <dbReference type="Pfam" id="PF22422"/>
    </source>
</evidence>
<comment type="similarity">
    <text evidence="1">Belongs to the glycosyl hydrolase 63 family.</text>
</comment>
<keyword evidence="2" id="KW-0378">Hydrolase</keyword>
<dbReference type="InterPro" id="IPR004888">
    <property type="entry name" value="Glycoside_hydrolase_63"/>
</dbReference>
<organism evidence="5 6">
    <name type="scientific">candidate division WWE3 bacterium RIFCSPHIGHO2_01_FULL_48_15</name>
    <dbReference type="NCBI Taxonomy" id="1802619"/>
    <lineage>
        <taxon>Bacteria</taxon>
        <taxon>Katanobacteria</taxon>
    </lineage>
</organism>
<accession>A0A1F4VG36</accession>
<dbReference type="PANTHER" id="PTHR10412">
    <property type="entry name" value="MANNOSYL-OLIGOSACCHARIDE GLUCOSIDASE"/>
    <property type="match status" value="1"/>
</dbReference>
<dbReference type="InterPro" id="IPR054491">
    <property type="entry name" value="MGH1-like_GH"/>
</dbReference>
<dbReference type="GO" id="GO:0009311">
    <property type="term" value="P:oligosaccharide metabolic process"/>
    <property type="evidence" value="ECO:0007669"/>
    <property type="project" value="InterPro"/>
</dbReference>
<dbReference type="InterPro" id="IPR008928">
    <property type="entry name" value="6-hairpin_glycosidase_sf"/>
</dbReference>
<evidence type="ECO:0000313" key="6">
    <source>
        <dbReference type="Proteomes" id="UP000179005"/>
    </source>
</evidence>
<dbReference type="STRING" id="1802619.A2797_02690"/>
<dbReference type="Gene3D" id="1.50.10.10">
    <property type="match status" value="1"/>
</dbReference>
<evidence type="ECO:0000256" key="3">
    <source>
        <dbReference type="ARBA" id="ARBA00023295"/>
    </source>
</evidence>
<dbReference type="EMBL" id="MEVC01000007">
    <property type="protein sequence ID" value="OGC55940.1"/>
    <property type="molecule type" value="Genomic_DNA"/>
</dbReference>
<evidence type="ECO:0000256" key="1">
    <source>
        <dbReference type="ARBA" id="ARBA00010833"/>
    </source>
</evidence>